<dbReference type="EC" id="2.4.1.255" evidence="4"/>
<gene>
    <name evidence="14" type="ORF">RB653_000785</name>
</gene>
<accession>A0AAN7YW72</accession>
<evidence type="ECO:0000256" key="11">
    <source>
        <dbReference type="ARBA" id="ARBA00023242"/>
    </source>
</evidence>
<feature type="domain" description="O-GlcNAc transferase C-terminal" evidence="13">
    <location>
        <begin position="627"/>
        <end position="810"/>
    </location>
</feature>
<evidence type="ECO:0000256" key="1">
    <source>
        <dbReference type="ARBA" id="ARBA00004123"/>
    </source>
</evidence>
<evidence type="ECO:0000256" key="3">
    <source>
        <dbReference type="ARBA" id="ARBA00005386"/>
    </source>
</evidence>
<dbReference type="Gene3D" id="3.40.50.2000">
    <property type="entry name" value="Glycogen Phosphorylase B"/>
    <property type="match status" value="1"/>
</dbReference>
<keyword evidence="6" id="KW-0328">Glycosyltransferase</keyword>
<dbReference type="SMART" id="SM00671">
    <property type="entry name" value="SEL1"/>
    <property type="match status" value="4"/>
</dbReference>
<evidence type="ECO:0000256" key="5">
    <source>
        <dbReference type="ARBA" id="ARBA00019143"/>
    </source>
</evidence>
<comment type="similarity">
    <text evidence="3">Belongs to the glycosyltransferase 41 family. O-GlcNAc transferase subfamily.</text>
</comment>
<evidence type="ECO:0000256" key="2">
    <source>
        <dbReference type="ARBA" id="ARBA00004922"/>
    </source>
</evidence>
<dbReference type="AlphaFoldDB" id="A0AAN7YW72"/>
<dbReference type="Pfam" id="PF13181">
    <property type="entry name" value="TPR_8"/>
    <property type="match status" value="1"/>
</dbReference>
<dbReference type="SUPFAM" id="SSF81901">
    <property type="entry name" value="HCP-like"/>
    <property type="match status" value="1"/>
</dbReference>
<protein>
    <recommendedName>
        <fullName evidence="5">Probable UDP-N-acetylglucosamine--peptide N-acetylglucosaminyltransferase SPINDLY</fullName>
        <ecNumber evidence="4">2.4.1.255</ecNumber>
    </recommendedName>
</protein>
<dbReference type="GO" id="GO:0005634">
    <property type="term" value="C:nucleus"/>
    <property type="evidence" value="ECO:0007669"/>
    <property type="project" value="UniProtKB-SubCell"/>
</dbReference>
<feature type="repeat" description="TPR" evidence="12">
    <location>
        <begin position="288"/>
        <end position="321"/>
    </location>
</feature>
<sequence length="828" mass="94935">MQICYDIIIHDNPNLVNVEIIKKDDITNNNNNNKKNNIVNNFVIVKLNENNSNNSNNNNIYNNEIIRFLNKLIEIKVINNSSDVNDDIIKIDEFLIEVGTEFREKKKMIDALKMYYLASRSNINNSTALFYMGVVFYEEGISYELALESYSNALLLNPNYPEVLCNIGVIRKNLGEIEASIEYYNRALQINPNYSLVKNNLAIAYNDLGTKVKLNGDIDLAKKFYKKSLHHNFKYEGSYYNLGVLFSERKQIEKSIMNYELAIHFNEINNNIKNNNNNKNDNNNNQYVEALNNLGVLYKDIDNIEKSIHYYQLALKSNPTFSQSLSNLAIIYTMQGKMSLAKKHVKQAIKESPTYADAYNNLGVVYRDIGKISNSIKSYEKCIQCSPTNSLNAQHNKLLALNYSTEFNHLQIFNLHKQWGQSFLNSMTLKCGNNNSNNSNNGGTSCGDIENNKKDRLIIGYISGDFFIHSVSYFIEGILKFHNKEEFKIICYSNISKQDSTTERLKSYGHEWRHINGKPTMDVVQLIKADKVDILVELSGHTCGNRMDVMALQPAPIQITYIGYPNTSGLKTIQYRITDSIVDPLDTKQQFTETLIRMPLCFLTYFPPTNMALSTDNIIPPPVIKNGYITFGSFNVMAKYSDSCLRCWKLVMDRSPIGTRLLLKSKPFACEDTKKSFTKRLIRFGFNLNQVDLVGLFPNQKDHLQYYSKMLDISLDTFPYAGTTTTCESLWMGVPTVSLSTPDYHCNNVGKSILHTLNLSQLIAYNDDQYIEIALSLSKDIEKLLLFRRNLRNLMINSPLCDNSNFTKNLELKYKQIFNFHHHPPTTS</sequence>
<dbReference type="PANTHER" id="PTHR44835:SF1">
    <property type="entry name" value="PROTEIN O-GLCNAC TRANSFERASE"/>
    <property type="match status" value="1"/>
</dbReference>
<feature type="domain" description="O-GlcNAc transferase C-terminal" evidence="13">
    <location>
        <begin position="452"/>
        <end position="603"/>
    </location>
</feature>
<dbReference type="SMART" id="SM00028">
    <property type="entry name" value="TPR"/>
    <property type="match status" value="7"/>
</dbReference>
<comment type="pathway">
    <text evidence="2">Protein modification; protein glycosylation.</text>
</comment>
<evidence type="ECO:0000256" key="6">
    <source>
        <dbReference type="ARBA" id="ARBA00022676"/>
    </source>
</evidence>
<proteinExistence type="inferred from homology"/>
<dbReference type="PROSITE" id="PS50293">
    <property type="entry name" value="TPR_REGION"/>
    <property type="match status" value="2"/>
</dbReference>
<organism evidence="14 15">
    <name type="scientific">Dictyostelium firmibasis</name>
    <dbReference type="NCBI Taxonomy" id="79012"/>
    <lineage>
        <taxon>Eukaryota</taxon>
        <taxon>Amoebozoa</taxon>
        <taxon>Evosea</taxon>
        <taxon>Eumycetozoa</taxon>
        <taxon>Dictyostelia</taxon>
        <taxon>Dictyosteliales</taxon>
        <taxon>Dictyosteliaceae</taxon>
        <taxon>Dictyostelium</taxon>
    </lineage>
</organism>
<evidence type="ECO:0000256" key="8">
    <source>
        <dbReference type="ARBA" id="ARBA00022737"/>
    </source>
</evidence>
<dbReference type="Pfam" id="PF00515">
    <property type="entry name" value="TPR_1"/>
    <property type="match status" value="2"/>
</dbReference>
<comment type="subcellular location">
    <subcellularLocation>
        <location evidence="1">Nucleus</location>
    </subcellularLocation>
</comment>
<feature type="repeat" description="TPR" evidence="12">
    <location>
        <begin position="356"/>
        <end position="389"/>
    </location>
</feature>
<evidence type="ECO:0000313" key="14">
    <source>
        <dbReference type="EMBL" id="KAK5580761.1"/>
    </source>
</evidence>
<feature type="repeat" description="TPR" evidence="12">
    <location>
        <begin position="322"/>
        <end position="355"/>
    </location>
</feature>
<evidence type="ECO:0000256" key="12">
    <source>
        <dbReference type="PROSITE-ProRule" id="PRU00339"/>
    </source>
</evidence>
<dbReference type="InterPro" id="IPR051939">
    <property type="entry name" value="Glycosyltr_41/O-GlcNAc_trsf"/>
</dbReference>
<dbReference type="InterPro" id="IPR011990">
    <property type="entry name" value="TPR-like_helical_dom_sf"/>
</dbReference>
<evidence type="ECO:0000256" key="9">
    <source>
        <dbReference type="ARBA" id="ARBA00022803"/>
    </source>
</evidence>
<evidence type="ECO:0000313" key="15">
    <source>
        <dbReference type="Proteomes" id="UP001344447"/>
    </source>
</evidence>
<evidence type="ECO:0000256" key="7">
    <source>
        <dbReference type="ARBA" id="ARBA00022679"/>
    </source>
</evidence>
<evidence type="ECO:0000259" key="13">
    <source>
        <dbReference type="Pfam" id="PF13844"/>
    </source>
</evidence>
<dbReference type="Gene3D" id="3.40.50.11380">
    <property type="match status" value="1"/>
</dbReference>
<dbReference type="PANTHER" id="PTHR44835">
    <property type="entry name" value="UDP-N-ACETYLGLUCOSAMINE--PEPTIDE N-ACETYLGLUCOSAMINYLTRANSFERASE SPINDLY-RELATED"/>
    <property type="match status" value="1"/>
</dbReference>
<keyword evidence="11" id="KW-0539">Nucleus</keyword>
<dbReference type="PROSITE" id="PS50005">
    <property type="entry name" value="TPR"/>
    <property type="match status" value="4"/>
</dbReference>
<name>A0AAN7YW72_9MYCE</name>
<keyword evidence="15" id="KW-1185">Reference proteome</keyword>
<dbReference type="InterPro" id="IPR019734">
    <property type="entry name" value="TPR_rpt"/>
</dbReference>
<keyword evidence="9 12" id="KW-0802">TPR repeat</keyword>
<dbReference type="InterPro" id="IPR029489">
    <property type="entry name" value="OGT/SEC/SPY_C"/>
</dbReference>
<dbReference type="EMBL" id="JAVFKY010000002">
    <property type="protein sequence ID" value="KAK5580761.1"/>
    <property type="molecule type" value="Genomic_DNA"/>
</dbReference>
<dbReference type="InterPro" id="IPR006597">
    <property type="entry name" value="Sel1-like"/>
</dbReference>
<keyword evidence="7" id="KW-0808">Transferase</keyword>
<dbReference type="Gene3D" id="1.25.40.10">
    <property type="entry name" value="Tetratricopeptide repeat domain"/>
    <property type="match status" value="4"/>
</dbReference>
<evidence type="ECO:0000256" key="10">
    <source>
        <dbReference type="ARBA" id="ARBA00022941"/>
    </source>
</evidence>
<keyword evidence="10" id="KW-0939">Gibberellin signaling pathway</keyword>
<dbReference type="GO" id="GO:0009740">
    <property type="term" value="P:gibberellic acid mediated signaling pathway"/>
    <property type="evidence" value="ECO:0007669"/>
    <property type="project" value="UniProtKB-KW"/>
</dbReference>
<keyword evidence="8" id="KW-0677">Repeat</keyword>
<evidence type="ECO:0000256" key="4">
    <source>
        <dbReference type="ARBA" id="ARBA00011970"/>
    </source>
</evidence>
<dbReference type="GO" id="GO:0097363">
    <property type="term" value="F:protein O-acetylglucosaminyltransferase activity"/>
    <property type="evidence" value="ECO:0007669"/>
    <property type="project" value="UniProtKB-EC"/>
</dbReference>
<reference evidence="14 15" key="1">
    <citation type="submission" date="2023-11" db="EMBL/GenBank/DDBJ databases">
        <title>Dfirmibasis_genome.</title>
        <authorList>
            <person name="Edelbroek B."/>
            <person name="Kjellin J."/>
            <person name="Jerlstrom-Hultqvist J."/>
            <person name="Soderbom F."/>
        </authorList>
    </citation>
    <scope>NUCLEOTIDE SEQUENCE [LARGE SCALE GENOMIC DNA]</scope>
    <source>
        <strain evidence="14 15">TNS-C-14</strain>
    </source>
</reference>
<feature type="repeat" description="TPR" evidence="12">
    <location>
        <begin position="161"/>
        <end position="194"/>
    </location>
</feature>
<comment type="caution">
    <text evidence="14">The sequence shown here is derived from an EMBL/GenBank/DDBJ whole genome shotgun (WGS) entry which is preliminary data.</text>
</comment>
<dbReference type="Proteomes" id="UP001344447">
    <property type="component" value="Unassembled WGS sequence"/>
</dbReference>
<dbReference type="Pfam" id="PF13844">
    <property type="entry name" value="Glyco_transf_41"/>
    <property type="match status" value="2"/>
</dbReference>